<protein>
    <recommendedName>
        <fullName evidence="3">Large ribosomal subunit protein eL18</fullName>
    </recommendedName>
</protein>
<proteinExistence type="inferred from homology"/>
<reference evidence="5" key="1">
    <citation type="journal article" date="2020" name="mSystems">
        <title>Genome- and Community-Level Interaction Insights into Carbon Utilization and Element Cycling Functions of Hydrothermarchaeota in Hydrothermal Sediment.</title>
        <authorList>
            <person name="Zhou Z."/>
            <person name="Liu Y."/>
            <person name="Xu W."/>
            <person name="Pan J."/>
            <person name="Luo Z.H."/>
            <person name="Li M."/>
        </authorList>
    </citation>
    <scope>NUCLEOTIDE SEQUENCE [LARGE SCALE GENOMIC DNA]</scope>
    <source>
        <strain evidence="5">SpSt-618</strain>
    </source>
</reference>
<dbReference type="NCBIfam" id="NF003079">
    <property type="entry name" value="PRK04005.1"/>
    <property type="match status" value="1"/>
</dbReference>
<accession>A0A7J3I825</accession>
<dbReference type="HAMAP" id="MF_00329">
    <property type="entry name" value="Ribosomal_eL18"/>
    <property type="match status" value="1"/>
</dbReference>
<dbReference type="InterPro" id="IPR021131">
    <property type="entry name" value="Ribosomal_uL15/eL18"/>
</dbReference>
<keyword evidence="1 3" id="KW-0689">Ribosomal protein</keyword>
<dbReference type="InterPro" id="IPR036227">
    <property type="entry name" value="Ribosomal_uL15/eL18_sf"/>
</dbReference>
<dbReference type="GO" id="GO:1990904">
    <property type="term" value="C:ribonucleoprotein complex"/>
    <property type="evidence" value="ECO:0007669"/>
    <property type="project" value="UniProtKB-KW"/>
</dbReference>
<name>A0A7J3I825_9CREN</name>
<evidence type="ECO:0000256" key="1">
    <source>
        <dbReference type="ARBA" id="ARBA00022980"/>
    </source>
</evidence>
<evidence type="ECO:0000256" key="3">
    <source>
        <dbReference type="HAMAP-Rule" id="MF_00329"/>
    </source>
</evidence>
<comment type="caution">
    <text evidence="5">The sequence shown here is derived from an EMBL/GenBank/DDBJ whole genome shotgun (WGS) entry which is preliminary data.</text>
</comment>
<dbReference type="Gene3D" id="3.100.10.10">
    <property type="match status" value="1"/>
</dbReference>
<dbReference type="PROSITE" id="PS00475">
    <property type="entry name" value="RIBOSOMAL_L15"/>
    <property type="match status" value="1"/>
</dbReference>
<sequence>MKRTGSTNYIWRRTIRILRKVAKNNDARTWRYIAELLEKPRRKRIAVNISKISRYSRDGDIIVVPGKVLGVGSINHRITVVAMSFSKQAVRKVKGAGGRAVHILEFLNENPKGSRVKVII</sequence>
<dbReference type="Pfam" id="PF00828">
    <property type="entry name" value="Ribosomal_L27A"/>
    <property type="match status" value="1"/>
</dbReference>
<dbReference type="GO" id="GO:0006412">
    <property type="term" value="P:translation"/>
    <property type="evidence" value="ECO:0007669"/>
    <property type="project" value="UniProtKB-UniRule"/>
</dbReference>
<dbReference type="EMBL" id="DTAI01000147">
    <property type="protein sequence ID" value="HGN36924.1"/>
    <property type="molecule type" value="Genomic_DNA"/>
</dbReference>
<dbReference type="InterPro" id="IPR022947">
    <property type="entry name" value="Ribosomal_eL18_arc"/>
</dbReference>
<dbReference type="GO" id="GO:0005840">
    <property type="term" value="C:ribosome"/>
    <property type="evidence" value="ECO:0007669"/>
    <property type="project" value="UniProtKB-KW"/>
</dbReference>
<gene>
    <name evidence="3" type="primary">rpl18e</name>
    <name evidence="5" type="ORF">ENT87_05190</name>
</gene>
<evidence type="ECO:0000256" key="2">
    <source>
        <dbReference type="ARBA" id="ARBA00023274"/>
    </source>
</evidence>
<dbReference type="AlphaFoldDB" id="A0A7J3I825"/>
<evidence type="ECO:0000313" key="5">
    <source>
        <dbReference type="EMBL" id="HGN36924.1"/>
    </source>
</evidence>
<dbReference type="SUPFAM" id="SSF52080">
    <property type="entry name" value="Ribosomal proteins L15p and L18e"/>
    <property type="match status" value="1"/>
</dbReference>
<organism evidence="5">
    <name type="scientific">Ignisphaera aggregans</name>
    <dbReference type="NCBI Taxonomy" id="334771"/>
    <lineage>
        <taxon>Archaea</taxon>
        <taxon>Thermoproteota</taxon>
        <taxon>Thermoprotei</taxon>
        <taxon>Desulfurococcales</taxon>
        <taxon>Desulfurococcaceae</taxon>
        <taxon>Ignisphaera</taxon>
    </lineage>
</organism>
<keyword evidence="2 3" id="KW-0687">Ribonucleoprotein</keyword>
<evidence type="ECO:0000259" key="4">
    <source>
        <dbReference type="Pfam" id="PF00828"/>
    </source>
</evidence>
<dbReference type="GO" id="GO:0003735">
    <property type="term" value="F:structural constituent of ribosome"/>
    <property type="evidence" value="ECO:0007669"/>
    <property type="project" value="InterPro"/>
</dbReference>
<comment type="similarity">
    <text evidence="3">Belongs to the eukaryotic ribosomal protein eL18 family.</text>
</comment>
<feature type="domain" description="Large ribosomal subunit protein uL15/eL18" evidence="4">
    <location>
        <begin position="64"/>
        <end position="100"/>
    </location>
</feature>
<dbReference type="InterPro" id="IPR001196">
    <property type="entry name" value="Ribosomal_uL15_CS"/>
</dbReference>